<dbReference type="SUPFAM" id="SSF53850">
    <property type="entry name" value="Periplasmic binding protein-like II"/>
    <property type="match status" value="1"/>
</dbReference>
<evidence type="ECO:0000256" key="2">
    <source>
        <dbReference type="ARBA" id="ARBA00023015"/>
    </source>
</evidence>
<organism evidence="6 7">
    <name type="scientific">Falsiroseomonas stagni DSM 19981</name>
    <dbReference type="NCBI Taxonomy" id="1123062"/>
    <lineage>
        <taxon>Bacteria</taxon>
        <taxon>Pseudomonadati</taxon>
        <taxon>Pseudomonadota</taxon>
        <taxon>Alphaproteobacteria</taxon>
        <taxon>Acetobacterales</taxon>
        <taxon>Roseomonadaceae</taxon>
        <taxon>Falsiroseomonas</taxon>
    </lineage>
</organism>
<reference evidence="6 7" key="1">
    <citation type="submission" date="2016-10" db="EMBL/GenBank/DDBJ databases">
        <authorList>
            <person name="de Groot N.N."/>
        </authorList>
    </citation>
    <scope>NUCLEOTIDE SEQUENCE [LARGE SCALE GENOMIC DNA]</scope>
    <source>
        <strain evidence="6 7">DSM 19981</strain>
    </source>
</reference>
<accession>A0A1I4B806</accession>
<dbReference type="GO" id="GO:0043565">
    <property type="term" value="F:sequence-specific DNA binding"/>
    <property type="evidence" value="ECO:0007669"/>
    <property type="project" value="TreeGrafter"/>
</dbReference>
<gene>
    <name evidence="6" type="ORF">SAMN02745775_10526</name>
</gene>
<dbReference type="Pfam" id="PF03466">
    <property type="entry name" value="LysR_substrate"/>
    <property type="match status" value="1"/>
</dbReference>
<dbReference type="Gene3D" id="1.10.10.10">
    <property type="entry name" value="Winged helix-like DNA-binding domain superfamily/Winged helix DNA-binding domain"/>
    <property type="match status" value="1"/>
</dbReference>
<dbReference type="PRINTS" id="PR00039">
    <property type="entry name" value="HTHLYSR"/>
</dbReference>
<dbReference type="EMBL" id="FOSQ01000005">
    <property type="protein sequence ID" value="SFK64490.1"/>
    <property type="molecule type" value="Genomic_DNA"/>
</dbReference>
<dbReference type="PROSITE" id="PS50931">
    <property type="entry name" value="HTH_LYSR"/>
    <property type="match status" value="1"/>
</dbReference>
<keyword evidence="7" id="KW-1185">Reference proteome</keyword>
<evidence type="ECO:0000259" key="5">
    <source>
        <dbReference type="PROSITE" id="PS50931"/>
    </source>
</evidence>
<evidence type="ECO:0000313" key="6">
    <source>
        <dbReference type="EMBL" id="SFK64490.1"/>
    </source>
</evidence>
<dbReference type="RefSeq" id="WP_092960570.1">
    <property type="nucleotide sequence ID" value="NZ_FOSQ01000005.1"/>
</dbReference>
<dbReference type="STRING" id="1123062.SAMN02745775_10526"/>
<dbReference type="PANTHER" id="PTHR30537:SF26">
    <property type="entry name" value="GLYCINE CLEAVAGE SYSTEM TRANSCRIPTIONAL ACTIVATOR"/>
    <property type="match status" value="1"/>
</dbReference>
<sequence length="296" mass="32278">MRLPPLNAVRVFEAAGRLNSFSRAAAELHVTPGAVSRQIAKLEAFLGLPLFQRGASEMRLTEAGARYLPVVRDALERLRDGTQALASGGPETLHIWGSRFFIRLWLLPRLPGFQALHPDLPVRITTALPEDEPPADMDVAIGPDRPALAGLRSHKLLDRVVVPVCSPDYLRHAAPLAQPQDLANHALLQTPRDADDWQRWYALTGAPPVRLPRPIAFTSTDVAYSAALDGLGIALGRLGFIEADLQAGRLVQPFAVALRSAGAFHLMIRDADPLPPRIAAFRDWILAQLDSPAPSR</sequence>
<evidence type="ECO:0000256" key="1">
    <source>
        <dbReference type="ARBA" id="ARBA00009437"/>
    </source>
</evidence>
<keyword evidence="2" id="KW-0805">Transcription regulation</keyword>
<dbReference type="AlphaFoldDB" id="A0A1I4B806"/>
<dbReference type="PANTHER" id="PTHR30537">
    <property type="entry name" value="HTH-TYPE TRANSCRIPTIONAL REGULATOR"/>
    <property type="match status" value="1"/>
</dbReference>
<dbReference type="Pfam" id="PF00126">
    <property type="entry name" value="HTH_1"/>
    <property type="match status" value="1"/>
</dbReference>
<dbReference type="InterPro" id="IPR036388">
    <property type="entry name" value="WH-like_DNA-bd_sf"/>
</dbReference>
<evidence type="ECO:0000256" key="4">
    <source>
        <dbReference type="ARBA" id="ARBA00023163"/>
    </source>
</evidence>
<keyword evidence="3" id="KW-0238">DNA-binding</keyword>
<dbReference type="Gene3D" id="3.40.190.10">
    <property type="entry name" value="Periplasmic binding protein-like II"/>
    <property type="match status" value="2"/>
</dbReference>
<evidence type="ECO:0000313" key="7">
    <source>
        <dbReference type="Proteomes" id="UP000199473"/>
    </source>
</evidence>
<evidence type="ECO:0000256" key="3">
    <source>
        <dbReference type="ARBA" id="ARBA00023125"/>
    </source>
</evidence>
<dbReference type="CDD" id="cd08432">
    <property type="entry name" value="PBP2_GcdR_TrpI_HvrB_AmpR_like"/>
    <property type="match status" value="1"/>
</dbReference>
<dbReference type="FunFam" id="1.10.10.10:FF:000038">
    <property type="entry name" value="Glycine cleavage system transcriptional activator"/>
    <property type="match status" value="1"/>
</dbReference>
<dbReference type="GO" id="GO:0006351">
    <property type="term" value="P:DNA-templated transcription"/>
    <property type="evidence" value="ECO:0007669"/>
    <property type="project" value="TreeGrafter"/>
</dbReference>
<dbReference type="InterPro" id="IPR005119">
    <property type="entry name" value="LysR_subst-bd"/>
</dbReference>
<dbReference type="InterPro" id="IPR058163">
    <property type="entry name" value="LysR-type_TF_proteobact-type"/>
</dbReference>
<name>A0A1I4B806_9PROT</name>
<dbReference type="InterPro" id="IPR036390">
    <property type="entry name" value="WH_DNA-bd_sf"/>
</dbReference>
<feature type="domain" description="HTH lysR-type" evidence="5">
    <location>
        <begin position="4"/>
        <end position="61"/>
    </location>
</feature>
<dbReference type="OrthoDB" id="9794694at2"/>
<dbReference type="Proteomes" id="UP000199473">
    <property type="component" value="Unassembled WGS sequence"/>
</dbReference>
<dbReference type="GO" id="GO:0003700">
    <property type="term" value="F:DNA-binding transcription factor activity"/>
    <property type="evidence" value="ECO:0007669"/>
    <property type="project" value="InterPro"/>
</dbReference>
<proteinExistence type="inferred from homology"/>
<protein>
    <submittedName>
        <fullName evidence="6">LysR family transcriptional regulator, glycine cleavage system transcriptional activator</fullName>
    </submittedName>
</protein>
<dbReference type="SUPFAM" id="SSF46785">
    <property type="entry name" value="Winged helix' DNA-binding domain"/>
    <property type="match status" value="1"/>
</dbReference>
<dbReference type="InterPro" id="IPR000847">
    <property type="entry name" value="LysR_HTH_N"/>
</dbReference>
<keyword evidence="4" id="KW-0804">Transcription</keyword>
<comment type="similarity">
    <text evidence="1">Belongs to the LysR transcriptional regulatory family.</text>
</comment>